<reference evidence="3 4" key="1">
    <citation type="submission" date="2019-01" db="EMBL/GenBank/DDBJ databases">
        <authorList>
            <consortium name="Pathogen Informatics"/>
        </authorList>
    </citation>
    <scope>NUCLEOTIDE SEQUENCE [LARGE SCALE GENOMIC DNA]</scope>
    <source>
        <strain evidence="3 4">NCTC10112</strain>
    </source>
</reference>
<evidence type="ECO:0000313" key="3">
    <source>
        <dbReference type="EMBL" id="VEU55192.1"/>
    </source>
</evidence>
<evidence type="ECO:0000256" key="1">
    <source>
        <dbReference type="PIRSR" id="PIRSR004789-50"/>
    </source>
</evidence>
<accession>A0A448ZVK8</accession>
<dbReference type="SUPFAM" id="SSF56300">
    <property type="entry name" value="Metallo-dependent phosphatases"/>
    <property type="match status" value="1"/>
</dbReference>
<feature type="binding site" evidence="2">
    <location>
        <position position="15"/>
    </location>
    <ligand>
        <name>Fe cation</name>
        <dbReference type="ChEBI" id="CHEBI:24875"/>
        <label>1</label>
    </ligand>
</feature>
<dbReference type="InterPro" id="IPR005235">
    <property type="entry name" value="YmdB-like"/>
</dbReference>
<feature type="binding site" evidence="2">
    <location>
        <position position="162"/>
    </location>
    <ligand>
        <name>Fe cation</name>
        <dbReference type="ChEBI" id="CHEBI:24875"/>
        <label>2</label>
    </ligand>
</feature>
<dbReference type="NCBIfam" id="TIGR00282">
    <property type="entry name" value="TIGR00282 family metallophosphoesterase"/>
    <property type="match status" value="1"/>
</dbReference>
<feature type="binding site" evidence="2">
    <location>
        <position position="74"/>
    </location>
    <ligand>
        <name>Fe cation</name>
        <dbReference type="ChEBI" id="CHEBI:24875"/>
        <label>2</label>
    </ligand>
</feature>
<evidence type="ECO:0000313" key="4">
    <source>
        <dbReference type="Proteomes" id="UP000290482"/>
    </source>
</evidence>
<name>A0A448ZVK8_METOS</name>
<sequence>MKNENENINVLFLGDIFGQPGIDIIKKYLPDLKKQYNIDFIYAQAENVSGRKGFEPKDYETLKEIGINAFTLGNHVWAKSKIKKIINNNDVIRPANIESKYPGSGIRIFDVKGKKIAIMSFLGITFNPLLKPWEEEVANNFFDEFDKLYENNKADYYIIDFHAETTAEKSVFSLYTDGKVDAFFGTHTHVQTNDARILPKGTYYATDAGMCGPRNCAIGSNFQEVYEKMRFQSYVSFQVSENPCQLNGIIYTLTKNENDKKIELINIWDK</sequence>
<feature type="active site" description="Proton donor" evidence="1">
    <location>
        <position position="75"/>
    </location>
</feature>
<organism evidence="3 4">
    <name type="scientific">Metamycoplasma orale</name>
    <name type="common">Mycoplasma orale</name>
    <dbReference type="NCBI Taxonomy" id="2121"/>
    <lineage>
        <taxon>Bacteria</taxon>
        <taxon>Bacillati</taxon>
        <taxon>Mycoplasmatota</taxon>
        <taxon>Mycoplasmoidales</taxon>
        <taxon>Metamycoplasmataceae</taxon>
        <taxon>Metamycoplasma</taxon>
    </lineage>
</organism>
<dbReference type="OrthoDB" id="9801109at2"/>
<dbReference type="Pfam" id="PF13277">
    <property type="entry name" value="YmdB"/>
    <property type="match status" value="1"/>
</dbReference>
<dbReference type="InterPro" id="IPR029052">
    <property type="entry name" value="Metallo-depent_PP-like"/>
</dbReference>
<gene>
    <name evidence="3" type="ORF">NCTC10112_00073</name>
</gene>
<feature type="binding site" evidence="2">
    <location>
        <position position="46"/>
    </location>
    <ligand>
        <name>Fe cation</name>
        <dbReference type="ChEBI" id="CHEBI:24875"/>
        <label>2</label>
    </ligand>
</feature>
<feature type="binding site" evidence="2">
    <location>
        <position position="47"/>
    </location>
    <ligand>
        <name>Fe cation</name>
        <dbReference type="ChEBI" id="CHEBI:24875"/>
        <label>1</label>
    </ligand>
</feature>
<dbReference type="Gene3D" id="3.60.21.10">
    <property type="match status" value="1"/>
</dbReference>
<dbReference type="RefSeq" id="WP_022936160.1">
    <property type="nucleotide sequence ID" value="NZ_LR214940.1"/>
</dbReference>
<dbReference type="GO" id="GO:0046872">
    <property type="term" value="F:metal ion binding"/>
    <property type="evidence" value="ECO:0007669"/>
    <property type="project" value="UniProtKB-KW"/>
</dbReference>
<dbReference type="PIRSF" id="PIRSF004789">
    <property type="entry name" value="DR1281"/>
    <property type="match status" value="1"/>
</dbReference>
<dbReference type="GO" id="GO:0004113">
    <property type="term" value="F:2',3'-cyclic-nucleotide 3'-phosphodiesterase activity"/>
    <property type="evidence" value="ECO:0007669"/>
    <property type="project" value="TreeGrafter"/>
</dbReference>
<protein>
    <submittedName>
        <fullName evidence="3">Putative metallophosphoesterase</fullName>
    </submittedName>
</protein>
<dbReference type="EMBL" id="LR214940">
    <property type="protein sequence ID" value="VEU55192.1"/>
    <property type="molecule type" value="Genomic_DNA"/>
</dbReference>
<feature type="binding site" evidence="2">
    <location>
        <position position="189"/>
    </location>
    <ligand>
        <name>Fe cation</name>
        <dbReference type="ChEBI" id="CHEBI:24875"/>
        <label>1</label>
    </ligand>
</feature>
<proteinExistence type="predicted"/>
<dbReference type="Proteomes" id="UP000290482">
    <property type="component" value="Chromosome"/>
</dbReference>
<feature type="binding site" evidence="2">
    <location>
        <position position="46"/>
    </location>
    <ligand>
        <name>Fe cation</name>
        <dbReference type="ChEBI" id="CHEBI:24875"/>
        <label>1</label>
    </ligand>
</feature>
<dbReference type="KEGG" id="mob:NCTC10112_00073"/>
<keyword evidence="4" id="KW-1185">Reference proteome</keyword>
<dbReference type="PANTHER" id="PTHR36303:SF1">
    <property type="entry name" value="2',3'-CYCLIC-NUCLEOTIDE 2'-PHOSPHODIESTERASE"/>
    <property type="match status" value="1"/>
</dbReference>
<evidence type="ECO:0000256" key="2">
    <source>
        <dbReference type="PIRSR" id="PIRSR004789-51"/>
    </source>
</evidence>
<keyword evidence="2" id="KW-0479">Metal-binding</keyword>
<dbReference type="AlphaFoldDB" id="A0A448ZVK8"/>
<feature type="binding site" evidence="2">
    <location>
        <position position="187"/>
    </location>
    <ligand>
        <name>Fe cation</name>
        <dbReference type="ChEBI" id="CHEBI:24875"/>
        <label>2</label>
    </ligand>
</feature>
<dbReference type="PANTHER" id="PTHR36303">
    <property type="entry name" value="2',3'-CYCLIC-NUCLEOTIDE 2'-PHOSPHODIESTERASE"/>
    <property type="match status" value="1"/>
</dbReference>